<evidence type="ECO:0000313" key="3">
    <source>
        <dbReference type="Proteomes" id="UP000309340"/>
    </source>
</evidence>
<accession>A0A4U0WTT3</accession>
<feature type="region of interest" description="Disordered" evidence="1">
    <location>
        <begin position="42"/>
        <end position="92"/>
    </location>
</feature>
<evidence type="ECO:0000256" key="1">
    <source>
        <dbReference type="SAM" id="MobiDB-lite"/>
    </source>
</evidence>
<gene>
    <name evidence="2" type="ORF">B0A55_08195</name>
</gene>
<protein>
    <submittedName>
        <fullName evidence="2">Uncharacterized protein</fullName>
    </submittedName>
</protein>
<sequence length="114" mass="12606">MSALRLTFARRAAPLIPYRSAAATRSFRSCGVLGAGKESALHNENRAEEAEAHKQDQLQKQREGKGHWKDELASDSESIVKADRNEMGSAKDNIEELQKETARLAKQEKDGKGV</sequence>
<name>A0A4U0WTT3_9PEZI</name>
<reference evidence="2 3" key="1">
    <citation type="submission" date="2017-03" db="EMBL/GenBank/DDBJ databases">
        <title>Genomes of endolithic fungi from Antarctica.</title>
        <authorList>
            <person name="Coleine C."/>
            <person name="Masonjones S."/>
            <person name="Stajich J.E."/>
        </authorList>
    </citation>
    <scope>NUCLEOTIDE SEQUENCE [LARGE SCALE GENOMIC DNA]</scope>
    <source>
        <strain evidence="2 3">CCFEE 5184</strain>
    </source>
</reference>
<dbReference type="EMBL" id="NAJQ01000602">
    <property type="protein sequence ID" value="TKA67010.1"/>
    <property type="molecule type" value="Genomic_DNA"/>
</dbReference>
<proteinExistence type="predicted"/>
<keyword evidence="3" id="KW-1185">Reference proteome</keyword>
<dbReference type="OrthoDB" id="529205at2759"/>
<dbReference type="Proteomes" id="UP000309340">
    <property type="component" value="Unassembled WGS sequence"/>
</dbReference>
<dbReference type="AlphaFoldDB" id="A0A4U0WTT3"/>
<evidence type="ECO:0000313" key="2">
    <source>
        <dbReference type="EMBL" id="TKA67010.1"/>
    </source>
</evidence>
<comment type="caution">
    <text evidence="2">The sequence shown here is derived from an EMBL/GenBank/DDBJ whole genome shotgun (WGS) entry which is preliminary data.</text>
</comment>
<organism evidence="2 3">
    <name type="scientific">Friedmanniomyces simplex</name>
    <dbReference type="NCBI Taxonomy" id="329884"/>
    <lineage>
        <taxon>Eukaryota</taxon>
        <taxon>Fungi</taxon>
        <taxon>Dikarya</taxon>
        <taxon>Ascomycota</taxon>
        <taxon>Pezizomycotina</taxon>
        <taxon>Dothideomycetes</taxon>
        <taxon>Dothideomycetidae</taxon>
        <taxon>Mycosphaerellales</taxon>
        <taxon>Teratosphaeriaceae</taxon>
        <taxon>Friedmanniomyces</taxon>
    </lineage>
</organism>
<feature type="compositionally biased region" description="Basic and acidic residues" evidence="1">
    <location>
        <begin position="42"/>
        <end position="86"/>
    </location>
</feature>